<evidence type="ECO:0000313" key="1">
    <source>
        <dbReference type="EMBL" id="XCD17907.1"/>
    </source>
</evidence>
<dbReference type="RefSeq" id="WP_353499075.1">
    <property type="nucleotide sequence ID" value="NZ_CP115921.1"/>
</dbReference>
<dbReference type="EMBL" id="CP115921">
    <property type="protein sequence ID" value="XCD17907.1"/>
    <property type="molecule type" value="Genomic_DNA"/>
</dbReference>
<gene>
    <name evidence="1" type="ORF">PG915_21715</name>
</gene>
<dbReference type="KEGG" id="vck:PG915_21715"/>
<organism evidence="1">
    <name type="scientific">Vibrio chaetopteri</name>
    <dbReference type="NCBI Taxonomy" id="3016528"/>
    <lineage>
        <taxon>Bacteria</taxon>
        <taxon>Pseudomonadati</taxon>
        <taxon>Pseudomonadota</taxon>
        <taxon>Gammaproteobacteria</taxon>
        <taxon>Vibrionales</taxon>
        <taxon>Vibrionaceae</taxon>
        <taxon>Vibrio</taxon>
    </lineage>
</organism>
<proteinExistence type="predicted"/>
<sequence length="1151" mass="129790">MTEQLQANQAFEVHGKFITINDERFYQISNVDQMAPFFISVVSASNHWLFISSTGSLSAGRIRPENALFPYRSVDHIHENADNTGSKAVLRVKKGEGKPALWEPFNPHHDGLYDVQRNLYKNAVGDKVIFEELNHTLGLGYQYSWSTSDKFGFVRETHVTNLGENAVEFDIIDGIQNLLPSGAPLQALQTRSALVDAYKWNERIEDLPMATYSMYAKLSDRAEPAESLRATTVFGIAPNAQQVTLNAKDVANFRKGLPLNAESLTRGERGAFLITQSLTLSAGDCESWTIIADIDKSHADVAVLKNQLVLDDEIYATVAKDVKANRDELKLLMAGADAWQLTSSEETAVHHYANVLFNNMRGGVFVDGYKLDSSDVLATFTRINKKVVEKHSALLRTLPENLSHPQLVSMAKDTGDQQLLRMAYEYLPLTFGRRHGDPSRPWNHFEIKVRDEEGQRLLAYQGNWRDIFQNWEAMALSYPNFIGSFVAKFVNASTIDGYNPYRITKEGVDWELLDLDDPWSNIGYWGDHQIIYLLKFLELADKYQSNDLIEWLSEETYSYANVPYEISGVEQLFANPKDTVTFNEQKQATTEELTETMGSDGRLVMSGNGEVYQVNLLEKLLVPLLSKLSNFVIDGGIWLNTQRPEWNDANNAIVGNGLSMVTLYYMRRYVTFMQKLICRAPINVALSSEVATWLAKTSEVLSEAAASLRVEKITPQSRKALLTKLAKVAEEYRVGIYANGFSGKSTVEMTEVEELLRVSKTLLDHTIHSNKREDGLYNAYNILDLQGDGANVEYLYPMLEGQVAILSAGILDATQAVDLLTKLFDSEMFREDQLSFMLYPDRDLTAFLKKNHITKNLVDNSPLLQAMLENDDKRIVNQDIENRVHFNADFENAGVLEARIAQVAADYPRFGRQDWEKVADIYEQTFNHKAFTGRSGTMFGYEGLGCIYWHMVSKLLLAVQENYQQAWVELGNTEKTKQLAEFYYRVREGIGFNKTPLVYGAFPTDPYSHTPKQAGAQQPGMTGQVKEEVITRFGELGVAITDGEIQITPNLLDKSEFLTEPVAFDYFDLNGQEHQIDVEVGSLAFTLCQVPFVYTLSEEQNEVSLTVELVNGPKIEKVSNMIPENLSKHIFDRSGQVKAVYVTIPAEKLVI</sequence>
<name>A0AAU8BQV8_9VIBR</name>
<protein>
    <submittedName>
        <fullName evidence="1">Uncharacterized protein</fullName>
    </submittedName>
</protein>
<accession>A0AAU8BQV8</accession>
<dbReference type="AlphaFoldDB" id="A0AAU8BQV8"/>
<reference evidence="1" key="1">
    <citation type="submission" date="2023-01" db="EMBL/GenBank/DDBJ databases">
        <title>Vibrio sp. CB1-14 genome sequencing.</title>
        <authorList>
            <person name="Otstavnykh N."/>
            <person name="Isaeva M."/>
            <person name="Meleshko D."/>
        </authorList>
    </citation>
    <scope>NUCLEOTIDE SEQUENCE</scope>
    <source>
        <strain evidence="1">CB1-14</strain>
    </source>
</reference>